<accession>A0A8E2ETB4</accession>
<feature type="region of interest" description="Disordered" evidence="1">
    <location>
        <begin position="111"/>
        <end position="150"/>
    </location>
</feature>
<evidence type="ECO:0000313" key="2">
    <source>
        <dbReference type="EMBL" id="OCL04298.1"/>
    </source>
</evidence>
<gene>
    <name evidence="2" type="ORF">AOQ84DRAFT_122011</name>
</gene>
<dbReference type="EMBL" id="KV750551">
    <property type="protein sequence ID" value="OCL04298.1"/>
    <property type="molecule type" value="Genomic_DNA"/>
</dbReference>
<evidence type="ECO:0000256" key="1">
    <source>
        <dbReference type="SAM" id="MobiDB-lite"/>
    </source>
</evidence>
<proteinExistence type="predicted"/>
<name>A0A8E2ETB4_9PEZI</name>
<dbReference type="Proteomes" id="UP000250140">
    <property type="component" value="Unassembled WGS sequence"/>
</dbReference>
<evidence type="ECO:0000313" key="3">
    <source>
        <dbReference type="Proteomes" id="UP000250140"/>
    </source>
</evidence>
<protein>
    <submittedName>
        <fullName evidence="2">Uncharacterized protein</fullName>
    </submittedName>
</protein>
<keyword evidence="3" id="KW-1185">Reference proteome</keyword>
<dbReference type="AlphaFoldDB" id="A0A8E2ETB4"/>
<organism evidence="2 3">
    <name type="scientific">Glonium stellatum</name>
    <dbReference type="NCBI Taxonomy" id="574774"/>
    <lineage>
        <taxon>Eukaryota</taxon>
        <taxon>Fungi</taxon>
        <taxon>Dikarya</taxon>
        <taxon>Ascomycota</taxon>
        <taxon>Pezizomycotina</taxon>
        <taxon>Dothideomycetes</taxon>
        <taxon>Pleosporomycetidae</taxon>
        <taxon>Gloniales</taxon>
        <taxon>Gloniaceae</taxon>
        <taxon>Glonium</taxon>
    </lineage>
</organism>
<feature type="region of interest" description="Disordered" evidence="1">
    <location>
        <begin position="1"/>
        <end position="31"/>
    </location>
</feature>
<reference evidence="2 3" key="1">
    <citation type="journal article" date="2016" name="Nat. Commun.">
        <title>Ectomycorrhizal ecology is imprinted in the genome of the dominant symbiotic fungus Cenococcum geophilum.</title>
        <authorList>
            <consortium name="DOE Joint Genome Institute"/>
            <person name="Peter M."/>
            <person name="Kohler A."/>
            <person name="Ohm R.A."/>
            <person name="Kuo A."/>
            <person name="Krutzmann J."/>
            <person name="Morin E."/>
            <person name="Arend M."/>
            <person name="Barry K.W."/>
            <person name="Binder M."/>
            <person name="Choi C."/>
            <person name="Clum A."/>
            <person name="Copeland A."/>
            <person name="Grisel N."/>
            <person name="Haridas S."/>
            <person name="Kipfer T."/>
            <person name="LaButti K."/>
            <person name="Lindquist E."/>
            <person name="Lipzen A."/>
            <person name="Maire R."/>
            <person name="Meier B."/>
            <person name="Mihaltcheva S."/>
            <person name="Molinier V."/>
            <person name="Murat C."/>
            <person name="Poggeler S."/>
            <person name="Quandt C.A."/>
            <person name="Sperisen C."/>
            <person name="Tritt A."/>
            <person name="Tisserant E."/>
            <person name="Crous P.W."/>
            <person name="Henrissat B."/>
            <person name="Nehls U."/>
            <person name="Egli S."/>
            <person name="Spatafora J.W."/>
            <person name="Grigoriev I.V."/>
            <person name="Martin F.M."/>
        </authorList>
    </citation>
    <scope>NUCLEOTIDE SEQUENCE [LARGE SCALE GENOMIC DNA]</scope>
    <source>
        <strain evidence="2 3">CBS 207.34</strain>
    </source>
</reference>
<sequence length="175" mass="18696">MVGNTGGRWRSGRGSLSKASHPQSPHRGLWLPSGCRTGSTVESSLEFPGFLGFTGAPGFAGFAGFRLSSFWLVHEGTSMKERAENESQRKAGALHLSPSTAIGDRLGQVVTGRSRQKEPALSRASEGCGNWRDDRPREKNKKVSQRPQSAQWPFASLALPALPGAACHVVWAGVG</sequence>